<evidence type="ECO:0000313" key="3">
    <source>
        <dbReference type="Proteomes" id="UP000799778"/>
    </source>
</evidence>
<dbReference type="EMBL" id="ML978066">
    <property type="protein sequence ID" value="KAF2021788.1"/>
    <property type="molecule type" value="Genomic_DNA"/>
</dbReference>
<evidence type="ECO:0000313" key="2">
    <source>
        <dbReference type="EMBL" id="KAF2021788.1"/>
    </source>
</evidence>
<sequence>MSQAIQNSGLNLAPDDVRTLEQLRGRLMRLSRVIEELQSAMIHSGEHPPPWPNMHRSISLINAQLKNLHDFFKDKNEDDLSRSQILSALRTYPVAPFPAEEQRFVLETILRKKPSPDEEKWVEERLRAASEFCRVPEEWLLMLGKTEVIKENRSDYEDEFGGIKRVKVPMDEDDLTALWAEAPATAYATISAFTKALSGDYDDGDESGDEDAAALDAIRRDIGMVDELESTPASETGSGDDVKQPAPLPLGAILKFVSTGASIIPPGVHA</sequence>
<keyword evidence="3" id="KW-1185">Reference proteome</keyword>
<keyword evidence="1" id="KW-0804">Transcription</keyword>
<reference evidence="2" key="1">
    <citation type="journal article" date="2020" name="Stud. Mycol.">
        <title>101 Dothideomycetes genomes: a test case for predicting lifestyles and emergence of pathogens.</title>
        <authorList>
            <person name="Haridas S."/>
            <person name="Albert R."/>
            <person name="Binder M."/>
            <person name="Bloem J."/>
            <person name="Labutti K."/>
            <person name="Salamov A."/>
            <person name="Andreopoulos B."/>
            <person name="Baker S."/>
            <person name="Barry K."/>
            <person name="Bills G."/>
            <person name="Bluhm B."/>
            <person name="Cannon C."/>
            <person name="Castanera R."/>
            <person name="Culley D."/>
            <person name="Daum C."/>
            <person name="Ezra D."/>
            <person name="Gonzalez J."/>
            <person name="Henrissat B."/>
            <person name="Kuo A."/>
            <person name="Liang C."/>
            <person name="Lipzen A."/>
            <person name="Lutzoni F."/>
            <person name="Magnuson J."/>
            <person name="Mondo S."/>
            <person name="Nolan M."/>
            <person name="Ohm R."/>
            <person name="Pangilinan J."/>
            <person name="Park H.-J."/>
            <person name="Ramirez L."/>
            <person name="Alfaro M."/>
            <person name="Sun H."/>
            <person name="Tritt A."/>
            <person name="Yoshinaga Y."/>
            <person name="Zwiers L.-H."/>
            <person name="Turgeon B."/>
            <person name="Goodwin S."/>
            <person name="Spatafora J."/>
            <person name="Crous P."/>
            <person name="Grigoriev I."/>
        </authorList>
    </citation>
    <scope>NUCLEOTIDE SEQUENCE</scope>
    <source>
        <strain evidence="2">CBS 175.79</strain>
    </source>
</reference>
<comment type="subunit">
    <text evidence="1">Component of the Mediator complex.</text>
</comment>
<comment type="function">
    <text evidence="1">Component of the Mediator complex, a coactivator involved in the regulated transcription of nearly all RNA polymerase II-dependent genes. Mediator functions as a bridge to convey information from gene-specific regulatory proteins to the basal RNA polymerase II transcription machinery. Mediator is recruited to promoters by direct interactions with regulatory proteins and serves as a scaffold for the assembly of a functional preinitiation complex with RNA polymerase II and the general transcription factors.</text>
</comment>
<dbReference type="GO" id="GO:0003712">
    <property type="term" value="F:transcription coregulator activity"/>
    <property type="evidence" value="ECO:0007669"/>
    <property type="project" value="InterPro"/>
</dbReference>
<dbReference type="Pfam" id="PF10232">
    <property type="entry name" value="Med8"/>
    <property type="match status" value="1"/>
</dbReference>
<comment type="similarity">
    <text evidence="1">Belongs to the Mediator complex subunit 8 family.</text>
</comment>
<dbReference type="OrthoDB" id="5329317at2759"/>
<accession>A0A6A5Y8Q7</accession>
<keyword evidence="1" id="KW-0805">Transcription regulation</keyword>
<evidence type="ECO:0000256" key="1">
    <source>
        <dbReference type="RuleBase" id="RU364144"/>
    </source>
</evidence>
<organism evidence="2 3">
    <name type="scientific">Aaosphaeria arxii CBS 175.79</name>
    <dbReference type="NCBI Taxonomy" id="1450172"/>
    <lineage>
        <taxon>Eukaryota</taxon>
        <taxon>Fungi</taxon>
        <taxon>Dikarya</taxon>
        <taxon>Ascomycota</taxon>
        <taxon>Pezizomycotina</taxon>
        <taxon>Dothideomycetes</taxon>
        <taxon>Pleosporomycetidae</taxon>
        <taxon>Pleosporales</taxon>
        <taxon>Pleosporales incertae sedis</taxon>
        <taxon>Aaosphaeria</taxon>
    </lineage>
</organism>
<name>A0A6A5Y8Q7_9PLEO</name>
<gene>
    <name evidence="1" type="primary">MED8</name>
    <name evidence="2" type="ORF">BU24DRAFT_417411</name>
</gene>
<dbReference type="GO" id="GO:0016592">
    <property type="term" value="C:mediator complex"/>
    <property type="evidence" value="ECO:0007669"/>
    <property type="project" value="InterPro"/>
</dbReference>
<dbReference type="Gene3D" id="1.20.58.1710">
    <property type="match status" value="1"/>
</dbReference>
<comment type="subcellular location">
    <subcellularLocation>
        <location evidence="1">Nucleus</location>
    </subcellularLocation>
</comment>
<dbReference type="AlphaFoldDB" id="A0A6A5Y8Q7"/>
<dbReference type="GO" id="GO:0006357">
    <property type="term" value="P:regulation of transcription by RNA polymerase II"/>
    <property type="evidence" value="ECO:0007669"/>
    <property type="project" value="InterPro"/>
</dbReference>
<protein>
    <recommendedName>
        <fullName evidence="1">Mediator of RNA polymerase II transcription subunit 8</fullName>
    </recommendedName>
    <alternativeName>
        <fullName evidence="1">Mediator complex subunit 8</fullName>
    </alternativeName>
</protein>
<keyword evidence="1" id="KW-0010">Activator</keyword>
<dbReference type="InterPro" id="IPR019364">
    <property type="entry name" value="Mediatior_Med8_fun/met"/>
</dbReference>
<keyword evidence="1" id="KW-0539">Nucleus</keyword>
<dbReference type="Proteomes" id="UP000799778">
    <property type="component" value="Unassembled WGS sequence"/>
</dbReference>
<dbReference type="Gene3D" id="6.10.250.2610">
    <property type="match status" value="1"/>
</dbReference>
<proteinExistence type="inferred from homology"/>